<reference evidence="3" key="1">
    <citation type="submission" date="2015-07" db="EMBL/GenBank/DDBJ databases">
        <authorList>
            <person name="Teixeira M.M."/>
            <person name="Souza R.C."/>
            <person name="Almeida L.G."/>
            <person name="Vicente V.A."/>
            <person name="de Hoog S."/>
            <person name="Bocca A.L."/>
            <person name="de Almeida S.R."/>
            <person name="Vasconcelos A.T."/>
            <person name="Felipe M.S."/>
        </authorList>
    </citation>
    <scope>NUCLEOTIDE SEQUENCE [LARGE SCALE GENOMIC DNA]</scope>
    <source>
        <strain evidence="3">KSF</strain>
    </source>
</reference>
<protein>
    <submittedName>
        <fullName evidence="2">Uncharacterized protein</fullName>
    </submittedName>
</protein>
<organism evidence="2 3">
    <name type="scientific">Cladophialophora carrionii</name>
    <dbReference type="NCBI Taxonomy" id="86049"/>
    <lineage>
        <taxon>Eukaryota</taxon>
        <taxon>Fungi</taxon>
        <taxon>Dikarya</taxon>
        <taxon>Ascomycota</taxon>
        <taxon>Pezizomycotina</taxon>
        <taxon>Eurotiomycetes</taxon>
        <taxon>Chaetothyriomycetidae</taxon>
        <taxon>Chaetothyriales</taxon>
        <taxon>Herpotrichiellaceae</taxon>
        <taxon>Cladophialophora</taxon>
    </lineage>
</organism>
<feature type="compositionally biased region" description="Polar residues" evidence="1">
    <location>
        <begin position="10"/>
        <end position="22"/>
    </location>
</feature>
<dbReference type="VEuPathDB" id="FungiDB:CLCR_04464"/>
<comment type="caution">
    <text evidence="2">The sequence shown here is derived from an EMBL/GenBank/DDBJ whole genome shotgun (WGS) entry which is preliminary data.</text>
</comment>
<keyword evidence="3" id="KW-1185">Reference proteome</keyword>
<dbReference type="AlphaFoldDB" id="A0A1C1CJ87"/>
<accession>A0A1C1CJ87</accession>
<gene>
    <name evidence="2" type="ORF">CLCR_04464</name>
</gene>
<feature type="region of interest" description="Disordered" evidence="1">
    <location>
        <begin position="1"/>
        <end position="24"/>
    </location>
</feature>
<dbReference type="EMBL" id="LGRB01000012">
    <property type="protein sequence ID" value="OCT48512.1"/>
    <property type="molecule type" value="Genomic_DNA"/>
</dbReference>
<name>A0A1C1CJ87_9EURO</name>
<dbReference type="Proteomes" id="UP000094526">
    <property type="component" value="Unassembled WGS sequence"/>
</dbReference>
<evidence type="ECO:0000313" key="2">
    <source>
        <dbReference type="EMBL" id="OCT48512.1"/>
    </source>
</evidence>
<proteinExistence type="predicted"/>
<sequence length="89" mass="9994">MKSKCDDTAPRSTYNGRSSSGKIQHIMSPERANTASNIAKSYWEMVESSDLKLRDEHAVKLTQEGHTELQYCVDEKAAFGNPQTRKACE</sequence>
<evidence type="ECO:0000313" key="3">
    <source>
        <dbReference type="Proteomes" id="UP000094526"/>
    </source>
</evidence>
<evidence type="ECO:0000256" key="1">
    <source>
        <dbReference type="SAM" id="MobiDB-lite"/>
    </source>
</evidence>